<dbReference type="InterPro" id="IPR050312">
    <property type="entry name" value="IolE/XylAMocC-like"/>
</dbReference>
<feature type="compositionally biased region" description="Low complexity" evidence="1">
    <location>
        <begin position="304"/>
        <end position="324"/>
    </location>
</feature>
<dbReference type="PANTHER" id="PTHR12110:SF21">
    <property type="entry name" value="XYLOSE ISOMERASE-LIKE TIM BARREL DOMAIN-CONTAINING PROTEIN"/>
    <property type="match status" value="1"/>
</dbReference>
<dbReference type="AlphaFoldDB" id="A0A4S8LUF0"/>
<dbReference type="InterPro" id="IPR036237">
    <property type="entry name" value="Xyl_isomerase-like_sf"/>
</dbReference>
<evidence type="ECO:0000259" key="2">
    <source>
        <dbReference type="Pfam" id="PF01261"/>
    </source>
</evidence>
<proteinExistence type="predicted"/>
<reference evidence="3 4" key="1">
    <citation type="journal article" date="2019" name="Nat. Ecol. Evol.">
        <title>Megaphylogeny resolves global patterns of mushroom evolution.</title>
        <authorList>
            <person name="Varga T."/>
            <person name="Krizsan K."/>
            <person name="Foldi C."/>
            <person name="Dima B."/>
            <person name="Sanchez-Garcia M."/>
            <person name="Sanchez-Ramirez S."/>
            <person name="Szollosi G.J."/>
            <person name="Szarkandi J.G."/>
            <person name="Papp V."/>
            <person name="Albert L."/>
            <person name="Andreopoulos W."/>
            <person name="Angelini C."/>
            <person name="Antonin V."/>
            <person name="Barry K.W."/>
            <person name="Bougher N.L."/>
            <person name="Buchanan P."/>
            <person name="Buyck B."/>
            <person name="Bense V."/>
            <person name="Catcheside P."/>
            <person name="Chovatia M."/>
            <person name="Cooper J."/>
            <person name="Damon W."/>
            <person name="Desjardin D."/>
            <person name="Finy P."/>
            <person name="Geml J."/>
            <person name="Haridas S."/>
            <person name="Hughes K."/>
            <person name="Justo A."/>
            <person name="Karasinski D."/>
            <person name="Kautmanova I."/>
            <person name="Kiss B."/>
            <person name="Kocsube S."/>
            <person name="Kotiranta H."/>
            <person name="LaButti K.M."/>
            <person name="Lechner B.E."/>
            <person name="Liimatainen K."/>
            <person name="Lipzen A."/>
            <person name="Lukacs Z."/>
            <person name="Mihaltcheva S."/>
            <person name="Morgado L.N."/>
            <person name="Niskanen T."/>
            <person name="Noordeloos M.E."/>
            <person name="Ohm R.A."/>
            <person name="Ortiz-Santana B."/>
            <person name="Ovrebo C."/>
            <person name="Racz N."/>
            <person name="Riley R."/>
            <person name="Savchenko A."/>
            <person name="Shiryaev A."/>
            <person name="Soop K."/>
            <person name="Spirin V."/>
            <person name="Szebenyi C."/>
            <person name="Tomsovsky M."/>
            <person name="Tulloss R.E."/>
            <person name="Uehling J."/>
            <person name="Grigoriev I.V."/>
            <person name="Vagvolgyi C."/>
            <person name="Papp T."/>
            <person name="Martin F.M."/>
            <person name="Miettinen O."/>
            <person name="Hibbett D.S."/>
            <person name="Nagy L.G."/>
        </authorList>
    </citation>
    <scope>NUCLEOTIDE SEQUENCE [LARGE SCALE GENOMIC DNA]</scope>
    <source>
        <strain evidence="3 4">CBS 962.96</strain>
    </source>
</reference>
<evidence type="ECO:0000313" key="4">
    <source>
        <dbReference type="Proteomes" id="UP000297245"/>
    </source>
</evidence>
<dbReference type="InterPro" id="IPR013022">
    <property type="entry name" value="Xyl_isomerase-like_TIM-brl"/>
</dbReference>
<dbReference type="Gene3D" id="3.20.20.150">
    <property type="entry name" value="Divalent-metal-dependent TIM barrel enzymes"/>
    <property type="match status" value="1"/>
</dbReference>
<gene>
    <name evidence="3" type="ORF">K435DRAFT_840420</name>
</gene>
<dbReference type="GO" id="GO:0016853">
    <property type="term" value="F:isomerase activity"/>
    <property type="evidence" value="ECO:0007669"/>
    <property type="project" value="UniProtKB-KW"/>
</dbReference>
<feature type="domain" description="Xylose isomerase-like TIM barrel" evidence="2">
    <location>
        <begin position="30"/>
        <end position="265"/>
    </location>
</feature>
<dbReference type="Pfam" id="PF01261">
    <property type="entry name" value="AP_endonuc_2"/>
    <property type="match status" value="1"/>
</dbReference>
<dbReference type="OrthoDB" id="5360893at2759"/>
<name>A0A4S8LUF0_DENBC</name>
<dbReference type="Proteomes" id="UP000297245">
    <property type="component" value="Unassembled WGS sequence"/>
</dbReference>
<accession>A0A4S8LUF0</accession>
<sequence>MSDIAELPIVVASMSLGRAWVHPLSTKLFAAKQAGFKGIELFMEDLVYLAKDHLSEEEERDNDLESLGMNEQAMLQAAQTCKHLCDENGLFVLTLQPFMNYDGLLDEERHKKMIEKLELWFKVARVLGTNMIQVPSQMQAEGTTGDIDKLVADLTEIAQMGLRQDPPIRFGYEAIGWGAHVNLWEQSWDIVQRVNLPNFGLVLDTYHILSVLYGDPTSPTGILPTGLTNLNSSLSTLSSLGSSSSSSQLEEFLKKLFYIQLSDAELLDPPLSSTHELCTKNPGMNPLMIWSRNARLFPGEYSEKLSSPSPPSSSSSSSSSLPPESKSKSKSESESESEPESKPKSESELQYHEASSYTKRGGYLPVHEVAKVLFEDLGYRGVVSLESFSVTMVQEGEEVPGKHAEKGMRGWKRLVRDLEEGKRKGKEK</sequence>
<keyword evidence="3" id="KW-0413">Isomerase</keyword>
<feature type="region of interest" description="Disordered" evidence="1">
    <location>
        <begin position="301"/>
        <end position="354"/>
    </location>
</feature>
<dbReference type="SUPFAM" id="SSF51658">
    <property type="entry name" value="Xylose isomerase-like"/>
    <property type="match status" value="1"/>
</dbReference>
<organism evidence="3 4">
    <name type="scientific">Dendrothele bispora (strain CBS 962.96)</name>
    <dbReference type="NCBI Taxonomy" id="1314807"/>
    <lineage>
        <taxon>Eukaryota</taxon>
        <taxon>Fungi</taxon>
        <taxon>Dikarya</taxon>
        <taxon>Basidiomycota</taxon>
        <taxon>Agaricomycotina</taxon>
        <taxon>Agaricomycetes</taxon>
        <taxon>Agaricomycetidae</taxon>
        <taxon>Agaricales</taxon>
        <taxon>Agaricales incertae sedis</taxon>
        <taxon>Dendrothele</taxon>
    </lineage>
</organism>
<evidence type="ECO:0000256" key="1">
    <source>
        <dbReference type="SAM" id="MobiDB-lite"/>
    </source>
</evidence>
<keyword evidence="4" id="KW-1185">Reference proteome</keyword>
<feature type="compositionally biased region" description="Basic and acidic residues" evidence="1">
    <location>
        <begin position="325"/>
        <end position="351"/>
    </location>
</feature>
<evidence type="ECO:0000313" key="3">
    <source>
        <dbReference type="EMBL" id="THU93000.1"/>
    </source>
</evidence>
<dbReference type="EMBL" id="ML179262">
    <property type="protein sequence ID" value="THU93000.1"/>
    <property type="molecule type" value="Genomic_DNA"/>
</dbReference>
<protein>
    <submittedName>
        <fullName evidence="3">Xylose isomerase-like protein</fullName>
    </submittedName>
</protein>
<dbReference type="PANTHER" id="PTHR12110">
    <property type="entry name" value="HYDROXYPYRUVATE ISOMERASE"/>
    <property type="match status" value="1"/>
</dbReference>